<accession>A0A1Y3E9K9</accession>
<sequence>MLSELSRSLPQADRQAGRQPELAQLPRSRMFQSSKTAWLSIGIFDFFPQRISTFNWRADK</sequence>
<evidence type="ECO:0000256" key="1">
    <source>
        <dbReference type="SAM" id="MobiDB-lite"/>
    </source>
</evidence>
<protein>
    <submittedName>
        <fullName evidence="2">Uncharacterized protein</fullName>
    </submittedName>
</protein>
<name>A0A1Y3E9K9_9BILA</name>
<organism evidence="2 3">
    <name type="scientific">Trichinella nativa</name>
    <dbReference type="NCBI Taxonomy" id="6335"/>
    <lineage>
        <taxon>Eukaryota</taxon>
        <taxon>Metazoa</taxon>
        <taxon>Ecdysozoa</taxon>
        <taxon>Nematoda</taxon>
        <taxon>Enoplea</taxon>
        <taxon>Dorylaimia</taxon>
        <taxon>Trichinellida</taxon>
        <taxon>Trichinellidae</taxon>
        <taxon>Trichinella</taxon>
    </lineage>
</organism>
<comment type="caution">
    <text evidence="2">The sequence shown here is derived from an EMBL/GenBank/DDBJ whole genome shotgun (WGS) entry which is preliminary data.</text>
</comment>
<gene>
    <name evidence="2" type="ORF">D917_10731</name>
</gene>
<dbReference type="AlphaFoldDB" id="A0A1Y3E9K9"/>
<reference evidence="2 3" key="1">
    <citation type="submission" date="2015-04" db="EMBL/GenBank/DDBJ databases">
        <title>Draft genome of the roundworm Trichinella nativa.</title>
        <authorList>
            <person name="Mitreva M."/>
        </authorList>
    </citation>
    <scope>NUCLEOTIDE SEQUENCE [LARGE SCALE GENOMIC DNA]</scope>
    <source>
        <strain evidence="2 3">ISS45</strain>
    </source>
</reference>
<dbReference type="EMBL" id="LVZM01020023">
    <property type="protein sequence ID" value="OUC41725.1"/>
    <property type="molecule type" value="Genomic_DNA"/>
</dbReference>
<proteinExistence type="predicted"/>
<dbReference type="Proteomes" id="UP000243006">
    <property type="component" value="Unassembled WGS sequence"/>
</dbReference>
<evidence type="ECO:0000313" key="3">
    <source>
        <dbReference type="Proteomes" id="UP000243006"/>
    </source>
</evidence>
<feature type="region of interest" description="Disordered" evidence="1">
    <location>
        <begin position="1"/>
        <end position="26"/>
    </location>
</feature>
<evidence type="ECO:0000313" key="2">
    <source>
        <dbReference type="EMBL" id="OUC41725.1"/>
    </source>
</evidence>